<feature type="region of interest" description="Disordered" evidence="1">
    <location>
        <begin position="919"/>
        <end position="949"/>
    </location>
</feature>
<evidence type="ECO:0000259" key="2">
    <source>
        <dbReference type="Pfam" id="PF15255"/>
    </source>
</evidence>
<feature type="compositionally biased region" description="Basic and acidic residues" evidence="1">
    <location>
        <begin position="1250"/>
        <end position="1263"/>
    </location>
</feature>
<feature type="compositionally biased region" description="Basic and acidic residues" evidence="1">
    <location>
        <begin position="514"/>
        <end position="523"/>
    </location>
</feature>
<feature type="compositionally biased region" description="Polar residues" evidence="1">
    <location>
        <begin position="233"/>
        <end position="242"/>
    </location>
</feature>
<feature type="region of interest" description="Disordered" evidence="1">
    <location>
        <begin position="848"/>
        <end position="874"/>
    </location>
</feature>
<evidence type="ECO:0000256" key="1">
    <source>
        <dbReference type="SAM" id="MobiDB-lite"/>
    </source>
</evidence>
<feature type="compositionally biased region" description="Polar residues" evidence="1">
    <location>
        <begin position="274"/>
        <end position="288"/>
    </location>
</feature>
<feature type="compositionally biased region" description="Basic and acidic residues" evidence="1">
    <location>
        <begin position="855"/>
        <end position="874"/>
    </location>
</feature>
<dbReference type="Proteomes" id="UP001359485">
    <property type="component" value="Unassembled WGS sequence"/>
</dbReference>
<dbReference type="Pfam" id="PF15255">
    <property type="entry name" value="CAP-ZIP_m"/>
    <property type="match status" value="1"/>
</dbReference>
<reference evidence="3 4" key="1">
    <citation type="submission" date="2023-09" db="EMBL/GenBank/DDBJ databases">
        <title>Genomes of two closely related lineages of the louse Polyplax serrata with different host specificities.</title>
        <authorList>
            <person name="Martinu J."/>
            <person name="Tarabai H."/>
            <person name="Stefka J."/>
            <person name="Hypsa V."/>
        </authorList>
    </citation>
    <scope>NUCLEOTIDE SEQUENCE [LARGE SCALE GENOMIC DNA]</scope>
    <source>
        <strain evidence="3">98ZLc_SE</strain>
    </source>
</reference>
<feature type="compositionally biased region" description="Polar residues" evidence="1">
    <location>
        <begin position="1003"/>
        <end position="1012"/>
    </location>
</feature>
<feature type="compositionally biased region" description="Acidic residues" evidence="1">
    <location>
        <begin position="500"/>
        <end position="510"/>
    </location>
</feature>
<feature type="compositionally biased region" description="Low complexity" evidence="1">
    <location>
        <begin position="1082"/>
        <end position="1094"/>
    </location>
</feature>
<sequence>MDGGNKKATKVINTNDIRKQACNWTLAGDAGLLAHLEQFSEKICTKTQDTHLKFNELVESYEELHKKIENVTNEFLSLQNCQFVENRVYDDETPIEENSNEKTVDEEEKERLLLLQYKEAVDIGIKLLDTHFQEVEVPPNSDSDDEDEEDMTTRNVSVIWKPKNPYAGKKFPLLIGSAEWWEDDKVGLGEFDENTVEEKEITDSDTDEEKEAELGKHIQISSSSSENERSIPIPQNNFSTSGEDIFGIDKSSMFNRSSPDIFGSDSISEKSDAMQKSSDFENSGTSKAVVNEEETAVLPEHTDSNINRIKKVDNDFVKELASKLRRDNATITAKEKTTVKPIVPNVEKEIIKSTESDNLFTENDDSDLFSESAIKVPEIDTKSLFDDTENDTKLFGESKSLFTDKNLFNSTSIKSPKLAWMSNDNDIKHNEALPVVPKEDTVNDLFGDLDDGEDDSLFFSKSITKKSLPSVESDIFNESSPSLLKRGSDTNVTRSKGLFDDDSDDTDESSIFDTGHKKERDPKISPVEKVGEPVDNFPALFQSNVRTDQILDKPSRSDCSENGPVVTRHSNLVNRRGTEINFGTNDEKTELFDEDFPDESKVIPPTKLTLGLEDDDTSLFLEKPKNADALSISSTRSSLFGDIPTSKTHLASLFGHNSNKLNDELLSATDNILFGGGTFVQEGYEEDLFSKKSTPAVKNDDKSDLFSTKSKDAVKGSYQSDVWEQSNATLGEETKSDLFSTKSYITKRQGNNLFDDFDDSDDLFGETKVTKDNFLTDSLFQGSSVNPLKKSPLAGSLPEAVERSNTVNNDEVNSDVTVKNIDSLTENGIQKALPKLDSLLDRVRVPVPESPMEPVSKESGREVASESIDQTDKSKQVNEIENDLFENKNSSMTKEDIYKETLPSGAKNSFSEGDKVATNFVIPKPKPPDSLNVQKHLGSGESNNSKTRKVKKLNIPDHLKSKLESVVHPTSSVLDVIKDAKNKKPLNLESENTSENVEEPFEHSTNLLQCPSKNRAKIPIRRRPQSRRARHEAIRNSGLDFQTNEAESSTKESSANKSSIIENDIARVSESREPELRNPATLPISPSPKSHPLSPLTDEEDIFNVPDLDRNFEKDDHNLFKSNLLEVGNSVDLDDNLIFNAAPVLSPHLTSKDEVNTTNEPLVKNSKSDNLFNFDEHCLSDDNDNDNLFKVNILGKSSKNPLSNAKEGKTFEIDRGIRKPLFDMEADKDDDDLFGENFMGKPSLQAPPEKIPEVSKVKNESKGKNKQAFVDPLGLISNDEE</sequence>
<gene>
    <name evidence="3" type="ORF">RUM44_013411</name>
</gene>
<feature type="compositionally biased region" description="Basic and acidic residues" evidence="1">
    <location>
        <begin position="1064"/>
        <end position="1076"/>
    </location>
</feature>
<protein>
    <recommendedName>
        <fullName evidence="2">FAM21/CAPZIP domain-containing protein</fullName>
    </recommendedName>
</protein>
<feature type="compositionally biased region" description="Basic residues" evidence="1">
    <location>
        <begin position="1014"/>
        <end position="1030"/>
    </location>
</feature>
<name>A0ABR1BE42_POLSC</name>
<comment type="caution">
    <text evidence="3">The sequence shown here is derived from an EMBL/GenBank/DDBJ whole genome shotgun (WGS) entry which is preliminary data.</text>
</comment>
<feature type="region of interest" description="Disordered" evidence="1">
    <location>
        <begin position="192"/>
        <end position="244"/>
    </location>
</feature>
<feature type="compositionally biased region" description="Low complexity" evidence="1">
    <location>
        <begin position="1043"/>
        <end position="1059"/>
    </location>
</feature>
<dbReference type="InterPro" id="IPR029341">
    <property type="entry name" value="FAM21/CAPZIP"/>
</dbReference>
<feature type="region of interest" description="Disordered" evidence="1">
    <location>
        <begin position="985"/>
        <end position="1094"/>
    </location>
</feature>
<organism evidence="3 4">
    <name type="scientific">Polyplax serrata</name>
    <name type="common">Common mouse louse</name>
    <dbReference type="NCBI Taxonomy" id="468196"/>
    <lineage>
        <taxon>Eukaryota</taxon>
        <taxon>Metazoa</taxon>
        <taxon>Ecdysozoa</taxon>
        <taxon>Arthropoda</taxon>
        <taxon>Hexapoda</taxon>
        <taxon>Insecta</taxon>
        <taxon>Pterygota</taxon>
        <taxon>Neoptera</taxon>
        <taxon>Paraneoptera</taxon>
        <taxon>Psocodea</taxon>
        <taxon>Troctomorpha</taxon>
        <taxon>Phthiraptera</taxon>
        <taxon>Anoplura</taxon>
        <taxon>Polyplacidae</taxon>
        <taxon>Polyplax</taxon>
    </lineage>
</organism>
<evidence type="ECO:0000313" key="3">
    <source>
        <dbReference type="EMBL" id="KAK6641696.1"/>
    </source>
</evidence>
<feature type="domain" description="FAM21/CAPZIP" evidence="2">
    <location>
        <begin position="984"/>
        <end position="1051"/>
    </location>
</feature>
<keyword evidence="4" id="KW-1185">Reference proteome</keyword>
<feature type="region of interest" description="Disordered" evidence="1">
    <location>
        <begin position="1239"/>
        <end position="1281"/>
    </location>
</feature>
<dbReference type="EMBL" id="JAWJWF010000001">
    <property type="protein sequence ID" value="KAK6641696.1"/>
    <property type="molecule type" value="Genomic_DNA"/>
</dbReference>
<proteinExistence type="predicted"/>
<feature type="region of interest" description="Disordered" evidence="1">
    <location>
        <begin position="473"/>
        <end position="531"/>
    </location>
</feature>
<feature type="region of interest" description="Disordered" evidence="1">
    <location>
        <begin position="259"/>
        <end position="288"/>
    </location>
</feature>
<evidence type="ECO:0000313" key="4">
    <source>
        <dbReference type="Proteomes" id="UP001359485"/>
    </source>
</evidence>
<accession>A0ABR1BE42</accession>